<name>A0A8S1GZ91_9PELO</name>
<reference evidence="2" key="1">
    <citation type="submission" date="2020-10" db="EMBL/GenBank/DDBJ databases">
        <authorList>
            <person name="Kikuchi T."/>
        </authorList>
    </citation>
    <scope>NUCLEOTIDE SEQUENCE</scope>
    <source>
        <strain evidence="2">NKZ352</strain>
    </source>
</reference>
<sequence length="143" mass="15853">MSYYVPNQQNWIYVPVGYTLVPINAVDHPLTHNTHSESRSRSRSRSCDYSSCSYGSWSRDHSRTHSPRSTRSGSRTVVLGGKNQEPATVGIELGKGATPTALMNQRLHVLLRTAMLPILCVILKIGCDLLNNASRNLNNSSKK</sequence>
<gene>
    <name evidence="2" type="ORF">CAUJ_LOCUS4311</name>
</gene>
<feature type="region of interest" description="Disordered" evidence="1">
    <location>
        <begin position="53"/>
        <end position="81"/>
    </location>
</feature>
<evidence type="ECO:0000313" key="3">
    <source>
        <dbReference type="Proteomes" id="UP000835052"/>
    </source>
</evidence>
<organism evidence="2 3">
    <name type="scientific">Caenorhabditis auriculariae</name>
    <dbReference type="NCBI Taxonomy" id="2777116"/>
    <lineage>
        <taxon>Eukaryota</taxon>
        <taxon>Metazoa</taxon>
        <taxon>Ecdysozoa</taxon>
        <taxon>Nematoda</taxon>
        <taxon>Chromadorea</taxon>
        <taxon>Rhabditida</taxon>
        <taxon>Rhabditina</taxon>
        <taxon>Rhabditomorpha</taxon>
        <taxon>Rhabditoidea</taxon>
        <taxon>Rhabditidae</taxon>
        <taxon>Peloderinae</taxon>
        <taxon>Caenorhabditis</taxon>
    </lineage>
</organism>
<comment type="caution">
    <text evidence="2">The sequence shown here is derived from an EMBL/GenBank/DDBJ whole genome shotgun (WGS) entry which is preliminary data.</text>
</comment>
<dbReference type="AlphaFoldDB" id="A0A8S1GZ91"/>
<protein>
    <submittedName>
        <fullName evidence="2">Uncharacterized protein</fullName>
    </submittedName>
</protein>
<dbReference type="Proteomes" id="UP000835052">
    <property type="component" value="Unassembled WGS sequence"/>
</dbReference>
<keyword evidence="3" id="KW-1185">Reference proteome</keyword>
<evidence type="ECO:0000256" key="1">
    <source>
        <dbReference type="SAM" id="MobiDB-lite"/>
    </source>
</evidence>
<proteinExistence type="predicted"/>
<dbReference type="EMBL" id="CAJGYM010000008">
    <property type="protein sequence ID" value="CAD6188392.1"/>
    <property type="molecule type" value="Genomic_DNA"/>
</dbReference>
<accession>A0A8S1GZ91</accession>
<evidence type="ECO:0000313" key="2">
    <source>
        <dbReference type="EMBL" id="CAD6188392.1"/>
    </source>
</evidence>